<dbReference type="GO" id="GO:0003839">
    <property type="term" value="F:gamma-glutamylcyclotransferase activity"/>
    <property type="evidence" value="ECO:0007669"/>
    <property type="project" value="UniProtKB-EC"/>
</dbReference>
<dbReference type="CDD" id="cd06661">
    <property type="entry name" value="GGCT_like"/>
    <property type="match status" value="1"/>
</dbReference>
<keyword evidence="8" id="KW-1185">Reference proteome</keyword>
<dbReference type="Pfam" id="PF06094">
    <property type="entry name" value="GGACT"/>
    <property type="match status" value="1"/>
</dbReference>
<proteinExistence type="predicted"/>
<dbReference type="SUPFAM" id="SSF110857">
    <property type="entry name" value="Gamma-glutamyl cyclotransferase-like"/>
    <property type="match status" value="1"/>
</dbReference>
<evidence type="ECO:0000256" key="1">
    <source>
        <dbReference type="ARBA" id="ARBA00012346"/>
    </source>
</evidence>
<sequence>MASRSARRPDRWYYFAYGSNMSLKQMAERCPSSLFMGKGRIDGYRWQINQRGVANVVECRGDYVEGLIYQIDAKDKRQLDRSEGVALGFYNDEHLHTLFLPLPSCGIKTFHVAKELEMDDQPDLRKPEHEPSAPGPKRSNVSESTFVDQNPSHQPVSRHPRQESLEMVDALVYVSREYKDDGLIRSEYITRMEKAIIDGRKMGLSDQFLNHLDRTIHRELPRLNNDAFRTRYGPYARMEIGGTSHQPYGVLESTRPRQEQDERVSTIRPSYPRYARVITIRPRYQDFHDLGGNPRYADERRHRPTYDTGRQPETQEWSRGRSPTRFMQSRGWDERGGAGSTTLINSRYHVGGHPEQVFEYRRRGSSTPY</sequence>
<gene>
    <name evidence="7" type="ORF">N7460_008178</name>
</gene>
<accession>A0AAD6I9H5</accession>
<protein>
    <recommendedName>
        <fullName evidence="1">gamma-glutamylcyclotransferase</fullName>
        <ecNumber evidence="1">4.3.2.9</ecNumber>
    </recommendedName>
</protein>
<dbReference type="InterPro" id="IPR009288">
    <property type="entry name" value="AIG2-like_dom"/>
</dbReference>
<evidence type="ECO:0000256" key="2">
    <source>
        <dbReference type="ARBA" id="ARBA00023239"/>
    </source>
</evidence>
<evidence type="ECO:0000313" key="7">
    <source>
        <dbReference type="EMBL" id="KAJ6038407.1"/>
    </source>
</evidence>
<feature type="domain" description="Gamma-glutamylcyclotransferase AIG2-like" evidence="6">
    <location>
        <begin position="14"/>
        <end position="92"/>
    </location>
</feature>
<keyword evidence="2" id="KW-0456">Lyase</keyword>
<feature type="region of interest" description="Disordered" evidence="5">
    <location>
        <begin position="119"/>
        <end position="162"/>
    </location>
</feature>
<feature type="binding site" evidence="4">
    <location>
        <begin position="14"/>
        <end position="19"/>
    </location>
    <ligand>
        <name>substrate</name>
    </ligand>
</feature>
<feature type="compositionally biased region" description="Basic and acidic residues" evidence="5">
    <location>
        <begin position="119"/>
        <end position="131"/>
    </location>
</feature>
<evidence type="ECO:0000256" key="3">
    <source>
        <dbReference type="PIRSR" id="PIRSR617939-1"/>
    </source>
</evidence>
<organism evidence="7 8">
    <name type="scientific">Penicillium canescens</name>
    <dbReference type="NCBI Taxonomy" id="5083"/>
    <lineage>
        <taxon>Eukaryota</taxon>
        <taxon>Fungi</taxon>
        <taxon>Dikarya</taxon>
        <taxon>Ascomycota</taxon>
        <taxon>Pezizomycotina</taxon>
        <taxon>Eurotiomycetes</taxon>
        <taxon>Eurotiomycetidae</taxon>
        <taxon>Eurotiales</taxon>
        <taxon>Aspergillaceae</taxon>
        <taxon>Penicillium</taxon>
    </lineage>
</organism>
<evidence type="ECO:0000259" key="6">
    <source>
        <dbReference type="Pfam" id="PF06094"/>
    </source>
</evidence>
<dbReference type="Gene3D" id="3.10.490.10">
    <property type="entry name" value="Gamma-glutamyl cyclotransferase-like"/>
    <property type="match status" value="1"/>
</dbReference>
<reference evidence="7" key="2">
    <citation type="submission" date="2023-01" db="EMBL/GenBank/DDBJ databases">
        <authorList>
            <person name="Petersen C."/>
        </authorList>
    </citation>
    <scope>NUCLEOTIDE SEQUENCE</scope>
    <source>
        <strain evidence="7">IBT 15450</strain>
    </source>
</reference>
<comment type="caution">
    <text evidence="7">The sequence shown here is derived from an EMBL/GenBank/DDBJ whole genome shotgun (WGS) entry which is preliminary data.</text>
</comment>
<dbReference type="EC" id="4.3.2.9" evidence="1"/>
<dbReference type="EMBL" id="JAQJZL010000009">
    <property type="protein sequence ID" value="KAJ6038407.1"/>
    <property type="molecule type" value="Genomic_DNA"/>
</dbReference>
<dbReference type="InterPro" id="IPR013024">
    <property type="entry name" value="GGCT-like"/>
</dbReference>
<dbReference type="InterPro" id="IPR017939">
    <property type="entry name" value="G-Glutamylcylcotransferase"/>
</dbReference>
<dbReference type="Proteomes" id="UP001219568">
    <property type="component" value="Unassembled WGS sequence"/>
</dbReference>
<evidence type="ECO:0000313" key="8">
    <source>
        <dbReference type="Proteomes" id="UP001219568"/>
    </source>
</evidence>
<feature type="active site" description="Proton acceptor" evidence="3">
    <location>
        <position position="83"/>
    </location>
</feature>
<dbReference type="InterPro" id="IPR036568">
    <property type="entry name" value="GGCT-like_sf"/>
</dbReference>
<evidence type="ECO:0000256" key="5">
    <source>
        <dbReference type="SAM" id="MobiDB-lite"/>
    </source>
</evidence>
<feature type="region of interest" description="Disordered" evidence="5">
    <location>
        <begin position="289"/>
        <end position="350"/>
    </location>
</feature>
<feature type="compositionally biased region" description="Basic and acidic residues" evidence="5">
    <location>
        <begin position="296"/>
        <end position="305"/>
    </location>
</feature>
<reference evidence="7" key="1">
    <citation type="journal article" date="2023" name="IMA Fungus">
        <title>Comparative genomic study of the Penicillium genus elucidates a diverse pangenome and 15 lateral gene transfer events.</title>
        <authorList>
            <person name="Petersen C."/>
            <person name="Sorensen T."/>
            <person name="Nielsen M.R."/>
            <person name="Sondergaard T.E."/>
            <person name="Sorensen J.L."/>
            <person name="Fitzpatrick D.A."/>
            <person name="Frisvad J.C."/>
            <person name="Nielsen K.L."/>
        </authorList>
    </citation>
    <scope>NUCLEOTIDE SEQUENCE</scope>
    <source>
        <strain evidence="7">IBT 15450</strain>
    </source>
</reference>
<name>A0AAD6I9H5_PENCN</name>
<dbReference type="AlphaFoldDB" id="A0AAD6I9H5"/>
<dbReference type="PANTHER" id="PTHR12935:SF0">
    <property type="entry name" value="GAMMA-GLUTAMYLCYCLOTRANSFERASE"/>
    <property type="match status" value="1"/>
</dbReference>
<feature type="compositionally biased region" description="Polar residues" evidence="5">
    <location>
        <begin position="139"/>
        <end position="155"/>
    </location>
</feature>
<dbReference type="PANTHER" id="PTHR12935">
    <property type="entry name" value="GAMMA-GLUTAMYLCYCLOTRANSFERASE"/>
    <property type="match status" value="1"/>
</dbReference>
<evidence type="ECO:0000256" key="4">
    <source>
        <dbReference type="PIRSR" id="PIRSR617939-2"/>
    </source>
</evidence>